<reference evidence="1" key="2">
    <citation type="submission" date="2025-09" db="UniProtKB">
        <authorList>
            <consortium name="Ensembl"/>
        </authorList>
    </citation>
    <scope>IDENTIFICATION</scope>
</reference>
<proteinExistence type="predicted"/>
<evidence type="ECO:0000313" key="1">
    <source>
        <dbReference type="Ensembl" id="ENSBJAP00000012530.1"/>
    </source>
</evidence>
<sequence>PAYTSWGREEIINQITHLLALHLIFLFDRHRVNFKSHIEISMKTYGHLY</sequence>
<keyword evidence="2" id="KW-1185">Reference proteome</keyword>
<organism evidence="1 2">
    <name type="scientific">Buteo japonicus</name>
    <dbReference type="NCBI Taxonomy" id="224669"/>
    <lineage>
        <taxon>Eukaryota</taxon>
        <taxon>Metazoa</taxon>
        <taxon>Chordata</taxon>
        <taxon>Craniata</taxon>
        <taxon>Vertebrata</taxon>
        <taxon>Euteleostomi</taxon>
        <taxon>Archelosauria</taxon>
        <taxon>Archosauria</taxon>
        <taxon>Dinosauria</taxon>
        <taxon>Saurischia</taxon>
        <taxon>Theropoda</taxon>
        <taxon>Coelurosauria</taxon>
        <taxon>Aves</taxon>
        <taxon>Neognathae</taxon>
        <taxon>Neoaves</taxon>
        <taxon>Telluraves</taxon>
        <taxon>Accipitrimorphae</taxon>
        <taxon>Accipitriformes</taxon>
        <taxon>Accipitridae</taxon>
        <taxon>Accipitrinae</taxon>
        <taxon>Buteo</taxon>
    </lineage>
</organism>
<evidence type="ECO:0000313" key="2">
    <source>
        <dbReference type="Proteomes" id="UP000694555"/>
    </source>
</evidence>
<protein>
    <submittedName>
        <fullName evidence="1">Uncharacterized protein</fullName>
    </submittedName>
</protein>
<accession>A0A8C0B6Y9</accession>
<dbReference type="Proteomes" id="UP000694555">
    <property type="component" value="Unplaced"/>
</dbReference>
<dbReference type="AlphaFoldDB" id="A0A8C0B6Y9"/>
<reference evidence="1" key="1">
    <citation type="submission" date="2025-08" db="UniProtKB">
        <authorList>
            <consortium name="Ensembl"/>
        </authorList>
    </citation>
    <scope>IDENTIFICATION</scope>
</reference>
<dbReference type="Ensembl" id="ENSBJAT00000012876.1">
    <property type="protein sequence ID" value="ENSBJAP00000012530.1"/>
    <property type="gene ID" value="ENSBJAG00000008398.1"/>
</dbReference>
<name>A0A8C0B6Y9_9AVES</name>